<feature type="transmembrane region" description="Helical" evidence="1">
    <location>
        <begin position="20"/>
        <end position="43"/>
    </location>
</feature>
<organism evidence="2 3">
    <name type="scientific">Mycena albidolilacea</name>
    <dbReference type="NCBI Taxonomy" id="1033008"/>
    <lineage>
        <taxon>Eukaryota</taxon>
        <taxon>Fungi</taxon>
        <taxon>Dikarya</taxon>
        <taxon>Basidiomycota</taxon>
        <taxon>Agaricomycotina</taxon>
        <taxon>Agaricomycetes</taxon>
        <taxon>Agaricomycetidae</taxon>
        <taxon>Agaricales</taxon>
        <taxon>Marasmiineae</taxon>
        <taxon>Mycenaceae</taxon>
        <taxon>Mycena</taxon>
    </lineage>
</organism>
<accession>A0AAD7E959</accession>
<keyword evidence="3" id="KW-1185">Reference proteome</keyword>
<evidence type="ECO:0000313" key="3">
    <source>
        <dbReference type="Proteomes" id="UP001218218"/>
    </source>
</evidence>
<name>A0AAD7E959_9AGAR</name>
<keyword evidence="1" id="KW-1133">Transmembrane helix</keyword>
<keyword evidence="1" id="KW-0812">Transmembrane</keyword>
<sequence length="137" mass="15689">MFSGCKDGWIQLLLKSFMPAALATIVVAAEVGALWLLITVAYYDICRAALEVRIEHPLWMTLGEKERRACLVRYQAQIRHPRIASFLFISKNKYHDCRDWTECTRFRPSMGETINPTLLDSSYMSSPLDLLTELGTM</sequence>
<evidence type="ECO:0000313" key="2">
    <source>
        <dbReference type="EMBL" id="KAJ7304573.1"/>
    </source>
</evidence>
<reference evidence="2" key="1">
    <citation type="submission" date="2023-03" db="EMBL/GenBank/DDBJ databases">
        <title>Massive genome expansion in bonnet fungi (Mycena s.s.) driven by repeated elements and novel gene families across ecological guilds.</title>
        <authorList>
            <consortium name="Lawrence Berkeley National Laboratory"/>
            <person name="Harder C.B."/>
            <person name="Miyauchi S."/>
            <person name="Viragh M."/>
            <person name="Kuo A."/>
            <person name="Thoen E."/>
            <person name="Andreopoulos B."/>
            <person name="Lu D."/>
            <person name="Skrede I."/>
            <person name="Drula E."/>
            <person name="Henrissat B."/>
            <person name="Morin E."/>
            <person name="Kohler A."/>
            <person name="Barry K."/>
            <person name="LaButti K."/>
            <person name="Morin E."/>
            <person name="Salamov A."/>
            <person name="Lipzen A."/>
            <person name="Mereny Z."/>
            <person name="Hegedus B."/>
            <person name="Baldrian P."/>
            <person name="Stursova M."/>
            <person name="Weitz H."/>
            <person name="Taylor A."/>
            <person name="Grigoriev I.V."/>
            <person name="Nagy L.G."/>
            <person name="Martin F."/>
            <person name="Kauserud H."/>
        </authorList>
    </citation>
    <scope>NUCLEOTIDE SEQUENCE</scope>
    <source>
        <strain evidence="2">CBHHK002</strain>
    </source>
</reference>
<proteinExistence type="predicted"/>
<keyword evidence="1" id="KW-0472">Membrane</keyword>
<dbReference type="EMBL" id="JARIHO010000101">
    <property type="protein sequence ID" value="KAJ7304573.1"/>
    <property type="molecule type" value="Genomic_DNA"/>
</dbReference>
<protein>
    <submittedName>
        <fullName evidence="2">Uncharacterized protein</fullName>
    </submittedName>
</protein>
<dbReference type="AlphaFoldDB" id="A0AAD7E959"/>
<evidence type="ECO:0000256" key="1">
    <source>
        <dbReference type="SAM" id="Phobius"/>
    </source>
</evidence>
<gene>
    <name evidence="2" type="ORF">DFH08DRAFT_903388</name>
</gene>
<dbReference type="Proteomes" id="UP001218218">
    <property type="component" value="Unassembled WGS sequence"/>
</dbReference>
<comment type="caution">
    <text evidence="2">The sequence shown here is derived from an EMBL/GenBank/DDBJ whole genome shotgun (WGS) entry which is preliminary data.</text>
</comment>